<evidence type="ECO:0000256" key="3">
    <source>
        <dbReference type="SAM" id="SignalP"/>
    </source>
</evidence>
<dbReference type="EMBL" id="JQSG02000001">
    <property type="protein sequence ID" value="OBS10967.1"/>
    <property type="molecule type" value="Genomic_DNA"/>
</dbReference>
<dbReference type="Pfam" id="PF00127">
    <property type="entry name" value="Copper-bind"/>
    <property type="match status" value="1"/>
</dbReference>
<keyword evidence="2" id="KW-0186">Copper</keyword>
<evidence type="ECO:0000313" key="5">
    <source>
        <dbReference type="EMBL" id="OBS10967.1"/>
    </source>
</evidence>
<evidence type="ECO:0000256" key="1">
    <source>
        <dbReference type="ARBA" id="ARBA00022723"/>
    </source>
</evidence>
<evidence type="ECO:0000313" key="6">
    <source>
        <dbReference type="Proteomes" id="UP000029273"/>
    </source>
</evidence>
<sequence>MKITTLIGLAALLPALALANGEPQAPMMPAAMHGSDVQMTGHAKPGMERMNGMHGNTDMHEGMAGSPGDPARVDRTVDIDMHDSMRFTPAELRIKTGETIRFFVRNEGRLVHEMVIGPADRLAQHAEMMRKMPTMAHIAPNMIRLKAGQRGGLVWRFDQPGEFEYACLLPGHREAGMKGRIVVE</sequence>
<protein>
    <recommendedName>
        <fullName evidence="4">Blue (type 1) copper domain-containing protein</fullName>
    </recommendedName>
</protein>
<dbReference type="InterPro" id="IPR033138">
    <property type="entry name" value="Cu_oxidase_CS"/>
</dbReference>
<feature type="chain" id="PRO_5008343296" description="Blue (type 1) copper domain-containing protein" evidence="3">
    <location>
        <begin position="20"/>
        <end position="184"/>
    </location>
</feature>
<dbReference type="InterPro" id="IPR000923">
    <property type="entry name" value="BlueCu_1"/>
</dbReference>
<dbReference type="CDD" id="cd04211">
    <property type="entry name" value="Cupredoxin_like_2"/>
    <property type="match status" value="1"/>
</dbReference>
<dbReference type="PANTHER" id="PTHR38439">
    <property type="entry name" value="AURACYANIN-B"/>
    <property type="match status" value="1"/>
</dbReference>
<dbReference type="InterPro" id="IPR008972">
    <property type="entry name" value="Cupredoxin"/>
</dbReference>
<name>A0A1A6C8S2_9GAMM</name>
<keyword evidence="6" id="KW-1185">Reference proteome</keyword>
<keyword evidence="1" id="KW-0479">Metal-binding</keyword>
<comment type="caution">
    <text evidence="5">The sequence shown here is derived from an EMBL/GenBank/DDBJ whole genome shotgun (WGS) entry which is preliminary data.</text>
</comment>
<organism evidence="5 6">
    <name type="scientific">Acidihalobacter prosperus</name>
    <dbReference type="NCBI Taxonomy" id="160660"/>
    <lineage>
        <taxon>Bacteria</taxon>
        <taxon>Pseudomonadati</taxon>
        <taxon>Pseudomonadota</taxon>
        <taxon>Gammaproteobacteria</taxon>
        <taxon>Chromatiales</taxon>
        <taxon>Ectothiorhodospiraceae</taxon>
        <taxon>Acidihalobacter</taxon>
    </lineage>
</organism>
<evidence type="ECO:0000256" key="2">
    <source>
        <dbReference type="ARBA" id="ARBA00023008"/>
    </source>
</evidence>
<dbReference type="RefSeq" id="WP_038086675.1">
    <property type="nucleotide sequence ID" value="NZ_JQSG02000001.1"/>
</dbReference>
<dbReference type="STRING" id="160660.BJI67_06685"/>
<keyword evidence="3" id="KW-0732">Signal</keyword>
<gene>
    <name evidence="5" type="ORF">Thpro_020683</name>
</gene>
<accession>A0A1A6C8S2</accession>
<feature type="domain" description="Blue (type 1) copper" evidence="4">
    <location>
        <begin position="77"/>
        <end position="184"/>
    </location>
</feature>
<dbReference type="AlphaFoldDB" id="A0A1A6C8S2"/>
<dbReference type="GO" id="GO:0009055">
    <property type="term" value="F:electron transfer activity"/>
    <property type="evidence" value="ECO:0007669"/>
    <property type="project" value="InterPro"/>
</dbReference>
<dbReference type="OrthoDB" id="9816061at2"/>
<dbReference type="SUPFAM" id="SSF49503">
    <property type="entry name" value="Cupredoxins"/>
    <property type="match status" value="1"/>
</dbReference>
<dbReference type="PROSITE" id="PS00079">
    <property type="entry name" value="MULTICOPPER_OXIDASE1"/>
    <property type="match status" value="1"/>
</dbReference>
<dbReference type="GO" id="GO:0005507">
    <property type="term" value="F:copper ion binding"/>
    <property type="evidence" value="ECO:0007669"/>
    <property type="project" value="InterPro"/>
</dbReference>
<proteinExistence type="predicted"/>
<dbReference type="PANTHER" id="PTHR38439:SF3">
    <property type="entry name" value="COPPER-RESISTANT CUPROPROTEIN COPI"/>
    <property type="match status" value="1"/>
</dbReference>
<dbReference type="InterPro" id="IPR050845">
    <property type="entry name" value="Cu-binding_ET"/>
</dbReference>
<feature type="signal peptide" evidence="3">
    <location>
        <begin position="1"/>
        <end position="19"/>
    </location>
</feature>
<reference evidence="5 6" key="1">
    <citation type="journal article" date="2014" name="Genome Announc.">
        <title>Draft Genome Sequence of the Iron-Oxidizing, Acidophilic, and Halotolerant 'Thiobacillus prosperus' Type Strain DSM 5130.</title>
        <authorList>
            <person name="Ossandon F.J."/>
            <person name="Cardenas J.P."/>
            <person name="Corbett M."/>
            <person name="Quatrini R."/>
            <person name="Holmes D.S."/>
            <person name="Watkin E."/>
        </authorList>
    </citation>
    <scope>NUCLEOTIDE SEQUENCE [LARGE SCALE GENOMIC DNA]</scope>
    <source>
        <strain evidence="5 6">DSM 5130</strain>
    </source>
</reference>
<evidence type="ECO:0000259" key="4">
    <source>
        <dbReference type="Pfam" id="PF00127"/>
    </source>
</evidence>
<dbReference type="Gene3D" id="2.60.40.420">
    <property type="entry name" value="Cupredoxins - blue copper proteins"/>
    <property type="match status" value="1"/>
</dbReference>
<dbReference type="Proteomes" id="UP000029273">
    <property type="component" value="Unassembled WGS sequence"/>
</dbReference>